<evidence type="ECO:0000313" key="14">
    <source>
        <dbReference type="EMBL" id="NML99064.1"/>
    </source>
</evidence>
<accession>A0A848IGJ0</accession>
<organism evidence="14 15">
    <name type="scientific">Paraburkholderia polaris</name>
    <dbReference type="NCBI Taxonomy" id="2728848"/>
    <lineage>
        <taxon>Bacteria</taxon>
        <taxon>Pseudomonadati</taxon>
        <taxon>Pseudomonadota</taxon>
        <taxon>Betaproteobacteria</taxon>
        <taxon>Burkholderiales</taxon>
        <taxon>Burkholderiaceae</taxon>
        <taxon>Paraburkholderia</taxon>
    </lineage>
</organism>
<dbReference type="GO" id="GO:0006865">
    <property type="term" value="P:amino acid transport"/>
    <property type="evidence" value="ECO:0007669"/>
    <property type="project" value="UniProtKB-KW"/>
</dbReference>
<proteinExistence type="inferred from homology"/>
<keyword evidence="15" id="KW-1185">Reference proteome</keyword>
<evidence type="ECO:0000256" key="9">
    <source>
        <dbReference type="ARBA" id="ARBA00060298"/>
    </source>
</evidence>
<keyword evidence="3 12" id="KW-0813">Transport</keyword>
<dbReference type="PANTHER" id="PTHR30614">
    <property type="entry name" value="MEMBRANE COMPONENT OF AMINO ACID ABC TRANSPORTER"/>
    <property type="match status" value="1"/>
</dbReference>
<name>A0A848IGJ0_9BURK</name>
<keyword evidence="4" id="KW-1003">Cell membrane</keyword>
<sequence>MSKKVLTTSDEKANVFPRPIPRSHPSWWIGGSILLLLIGLFVRVLVTNKNLHWDVVGAYLFSHEILDGLRRTLSLTALAMLIGLSLGVLLAIMRLSRNPIFQAFSWAWIWFFRGVPPLVQLVFWYNMALLFPTVSVGIPFGPQYFSWDTNELITPLSAAILGLALTESAYAAEMIRAGIQAVSAGQSEAAASLGMTRSQCLRRIVLPQALRILIPPIGNDTISMLKFTSLVSVLALPDLLYSAQMIYSRTYQTIPLLIVATIWYLVLATVLTAIEHYIEHHLASDFKAGPAKTQFGWLKTTLLQSVGVRRSV</sequence>
<dbReference type="GO" id="GO:0043190">
    <property type="term" value="C:ATP-binding cassette (ABC) transporter complex"/>
    <property type="evidence" value="ECO:0007669"/>
    <property type="project" value="InterPro"/>
</dbReference>
<dbReference type="InterPro" id="IPR010065">
    <property type="entry name" value="AA_ABC_transptr_permease_3TM"/>
</dbReference>
<reference evidence="14 15" key="1">
    <citation type="submission" date="2020-04" db="EMBL/GenBank/DDBJ databases">
        <title>Paraburkholderia sp. RP-4-7 isolated from soil.</title>
        <authorList>
            <person name="Dahal R.H."/>
        </authorList>
    </citation>
    <scope>NUCLEOTIDE SEQUENCE [LARGE SCALE GENOMIC DNA]</scope>
    <source>
        <strain evidence="14 15">RP-4-7</strain>
    </source>
</reference>
<evidence type="ECO:0000256" key="10">
    <source>
        <dbReference type="ARBA" id="ARBA00062718"/>
    </source>
</evidence>
<feature type="transmembrane region" description="Helical" evidence="12">
    <location>
        <begin position="253"/>
        <end position="274"/>
    </location>
</feature>
<dbReference type="InterPro" id="IPR000515">
    <property type="entry name" value="MetI-like"/>
</dbReference>
<dbReference type="Proteomes" id="UP000544134">
    <property type="component" value="Unassembled WGS sequence"/>
</dbReference>
<keyword evidence="7 12" id="KW-1133">Transmembrane helix</keyword>
<evidence type="ECO:0000256" key="4">
    <source>
        <dbReference type="ARBA" id="ARBA00022475"/>
    </source>
</evidence>
<comment type="subunit">
    <text evidence="10">The complex is composed of two ATP-binding proteins (GltL), two transmembrane proteins (GltJ and GltK) and a solute-binding protein (GltI).</text>
</comment>
<evidence type="ECO:0000256" key="7">
    <source>
        <dbReference type="ARBA" id="ARBA00022989"/>
    </source>
</evidence>
<dbReference type="AlphaFoldDB" id="A0A848IGJ0"/>
<evidence type="ECO:0000256" key="11">
    <source>
        <dbReference type="ARBA" id="ARBA00073645"/>
    </source>
</evidence>
<dbReference type="NCBIfam" id="TIGR01726">
    <property type="entry name" value="HEQRo_perm_3TM"/>
    <property type="match status" value="1"/>
</dbReference>
<dbReference type="InterPro" id="IPR035906">
    <property type="entry name" value="MetI-like_sf"/>
</dbReference>
<dbReference type="Gene3D" id="1.10.3720.10">
    <property type="entry name" value="MetI-like"/>
    <property type="match status" value="1"/>
</dbReference>
<comment type="function">
    <text evidence="9">Part of the ABC transporter complex GltIJKL involved in glutamate and aspartate uptake. Probably responsible for the translocation of the substrate across the membrane.</text>
</comment>
<evidence type="ECO:0000313" key="15">
    <source>
        <dbReference type="Proteomes" id="UP000544134"/>
    </source>
</evidence>
<feature type="transmembrane region" description="Helical" evidence="12">
    <location>
        <begin position="73"/>
        <end position="93"/>
    </location>
</feature>
<comment type="subcellular location">
    <subcellularLocation>
        <location evidence="1">Cell inner membrane</location>
        <topology evidence="1">Multi-pass membrane protein</topology>
    </subcellularLocation>
    <subcellularLocation>
        <location evidence="12">Cell membrane</location>
        <topology evidence="12">Multi-pass membrane protein</topology>
    </subcellularLocation>
</comment>
<keyword evidence="6" id="KW-0029">Amino-acid transport</keyword>
<evidence type="ECO:0000256" key="2">
    <source>
        <dbReference type="ARBA" id="ARBA00010072"/>
    </source>
</evidence>
<dbReference type="RefSeq" id="WP_169486059.1">
    <property type="nucleotide sequence ID" value="NZ_JABBGJ010000013.1"/>
</dbReference>
<keyword evidence="8 12" id="KW-0472">Membrane</keyword>
<evidence type="ECO:0000256" key="3">
    <source>
        <dbReference type="ARBA" id="ARBA00022448"/>
    </source>
</evidence>
<protein>
    <recommendedName>
        <fullName evidence="11">Glutamate/aspartate import permease protein GltK</fullName>
    </recommendedName>
</protein>
<dbReference type="InterPro" id="IPR043429">
    <property type="entry name" value="ArtM/GltK/GlnP/TcyL/YhdX-like"/>
</dbReference>
<dbReference type="FunFam" id="1.10.3720.10:FF:000006">
    <property type="entry name" value="Glutamate/aspartate ABC transporter, permease protein GltK"/>
    <property type="match status" value="1"/>
</dbReference>
<evidence type="ECO:0000256" key="12">
    <source>
        <dbReference type="RuleBase" id="RU363032"/>
    </source>
</evidence>
<evidence type="ECO:0000259" key="13">
    <source>
        <dbReference type="PROSITE" id="PS50928"/>
    </source>
</evidence>
<dbReference type="SUPFAM" id="SSF161098">
    <property type="entry name" value="MetI-like"/>
    <property type="match status" value="1"/>
</dbReference>
<evidence type="ECO:0000256" key="5">
    <source>
        <dbReference type="ARBA" id="ARBA00022692"/>
    </source>
</evidence>
<feature type="transmembrane region" description="Helical" evidence="12">
    <location>
        <begin position="122"/>
        <end position="140"/>
    </location>
</feature>
<comment type="similarity">
    <text evidence="2">Belongs to the binding-protein-dependent transport system permease family. HisMQ subfamily.</text>
</comment>
<dbReference type="Pfam" id="PF00528">
    <property type="entry name" value="BPD_transp_1"/>
    <property type="match status" value="1"/>
</dbReference>
<dbReference type="EMBL" id="JABBGJ010000013">
    <property type="protein sequence ID" value="NML99064.1"/>
    <property type="molecule type" value="Genomic_DNA"/>
</dbReference>
<gene>
    <name evidence="14" type="ORF">HHL24_14075</name>
</gene>
<comment type="caution">
    <text evidence="14">The sequence shown here is derived from an EMBL/GenBank/DDBJ whole genome shotgun (WGS) entry which is preliminary data.</text>
</comment>
<dbReference type="PROSITE" id="PS50928">
    <property type="entry name" value="ABC_TM1"/>
    <property type="match status" value="1"/>
</dbReference>
<evidence type="ECO:0000256" key="8">
    <source>
        <dbReference type="ARBA" id="ARBA00023136"/>
    </source>
</evidence>
<dbReference type="CDD" id="cd06261">
    <property type="entry name" value="TM_PBP2"/>
    <property type="match status" value="1"/>
</dbReference>
<feature type="transmembrane region" description="Helical" evidence="12">
    <location>
        <begin position="27"/>
        <end position="46"/>
    </location>
</feature>
<dbReference type="GO" id="GO:0022857">
    <property type="term" value="F:transmembrane transporter activity"/>
    <property type="evidence" value="ECO:0007669"/>
    <property type="project" value="InterPro"/>
</dbReference>
<feature type="domain" description="ABC transmembrane type-1" evidence="13">
    <location>
        <begin position="69"/>
        <end position="275"/>
    </location>
</feature>
<evidence type="ECO:0000256" key="1">
    <source>
        <dbReference type="ARBA" id="ARBA00004429"/>
    </source>
</evidence>
<keyword evidence="5 12" id="KW-0812">Transmembrane</keyword>
<evidence type="ECO:0000256" key="6">
    <source>
        <dbReference type="ARBA" id="ARBA00022970"/>
    </source>
</evidence>
<dbReference type="PANTHER" id="PTHR30614:SF0">
    <property type="entry name" value="L-CYSTINE TRANSPORT SYSTEM PERMEASE PROTEIN TCYL"/>
    <property type="match status" value="1"/>
</dbReference>